<dbReference type="AlphaFoldDB" id="A0A4Q2MF78"/>
<proteinExistence type="predicted"/>
<evidence type="ECO:0000313" key="3">
    <source>
        <dbReference type="EMBL" id="NYD68049.1"/>
    </source>
</evidence>
<accession>A0A4Q2MF78</accession>
<dbReference type="InterPro" id="IPR011251">
    <property type="entry name" value="Luciferase-like_dom"/>
</dbReference>
<dbReference type="EMBL" id="JACCBI010000001">
    <property type="protein sequence ID" value="NYD68049.1"/>
    <property type="molecule type" value="Genomic_DNA"/>
</dbReference>
<evidence type="ECO:0000313" key="4">
    <source>
        <dbReference type="EMBL" id="RXZ87800.1"/>
    </source>
</evidence>
<dbReference type="SUPFAM" id="SSF51679">
    <property type="entry name" value="Bacterial luciferase-like"/>
    <property type="match status" value="1"/>
</dbReference>
<evidence type="ECO:0000313" key="6">
    <source>
        <dbReference type="Proteomes" id="UP000581087"/>
    </source>
</evidence>
<reference evidence="3 6" key="2">
    <citation type="submission" date="2020-07" db="EMBL/GenBank/DDBJ databases">
        <title>Sequencing the genomes of 1000 actinobacteria strains.</title>
        <authorList>
            <person name="Klenk H.-P."/>
        </authorList>
    </citation>
    <scope>NUCLEOTIDE SEQUENCE [LARGE SCALE GENOMIC DNA]</scope>
    <source>
        <strain evidence="3 6">DSM 23870</strain>
    </source>
</reference>
<reference evidence="4 5" key="1">
    <citation type="submission" date="2019-01" db="EMBL/GenBank/DDBJ databases">
        <title>Agromyces.</title>
        <authorList>
            <person name="Li J."/>
        </authorList>
    </citation>
    <scope>NUCLEOTIDE SEQUENCE [LARGE SCALE GENOMIC DNA]</scope>
    <source>
        <strain evidence="4 5">DSM 23870</strain>
    </source>
</reference>
<evidence type="ECO:0000256" key="1">
    <source>
        <dbReference type="ARBA" id="ARBA00023002"/>
    </source>
</evidence>
<dbReference type="PANTHER" id="PTHR43244:SF1">
    <property type="entry name" value="5,10-METHYLENETETRAHYDROMETHANOPTERIN REDUCTASE"/>
    <property type="match status" value="1"/>
</dbReference>
<evidence type="ECO:0000259" key="2">
    <source>
        <dbReference type="Pfam" id="PF00296"/>
    </source>
</evidence>
<dbReference type="EC" id="1.-.-.-" evidence="4"/>
<dbReference type="OrthoDB" id="180193at2"/>
<protein>
    <submittedName>
        <fullName evidence="3">G6PDH family F420-dependent oxidoreductase</fullName>
    </submittedName>
    <submittedName>
        <fullName evidence="4">TIGR03557 family F420-dependent LLM class oxidoreductase</fullName>
        <ecNumber evidence="4">1.-.-.-</ecNumber>
    </submittedName>
</protein>
<name>A0A4Q2MF78_9MICO</name>
<dbReference type="RefSeq" id="WP_129172065.1">
    <property type="nucleotide sequence ID" value="NZ_JACCBI010000001.1"/>
</dbReference>
<keyword evidence="5" id="KW-1185">Reference proteome</keyword>
<dbReference type="Proteomes" id="UP000292686">
    <property type="component" value="Unassembled WGS sequence"/>
</dbReference>
<dbReference type="Proteomes" id="UP000581087">
    <property type="component" value="Unassembled WGS sequence"/>
</dbReference>
<evidence type="ECO:0000313" key="5">
    <source>
        <dbReference type="Proteomes" id="UP000292686"/>
    </source>
</evidence>
<dbReference type="CDD" id="cd01097">
    <property type="entry name" value="Tetrahydromethanopterin_reductase"/>
    <property type="match status" value="1"/>
</dbReference>
<keyword evidence="1 4" id="KW-0560">Oxidoreductase</keyword>
<dbReference type="Gene3D" id="3.20.20.30">
    <property type="entry name" value="Luciferase-like domain"/>
    <property type="match status" value="1"/>
</dbReference>
<dbReference type="NCBIfam" id="TIGR03557">
    <property type="entry name" value="F420_G6P_family"/>
    <property type="match status" value="1"/>
</dbReference>
<gene>
    <name evidence="3" type="ORF">BJ972_002568</name>
    <name evidence="4" type="ORF">ESP50_00920</name>
</gene>
<dbReference type="InterPro" id="IPR050564">
    <property type="entry name" value="F420-G6PD/mer"/>
</dbReference>
<sequence>MTTPFIGYAARLEQFAPAEAVALAVLAEQHGFDGTVANDRFQPRVPAQGEASFAWSVLGALGAQTTGGIGAITTPGYRMHPAVVAQASATLAALFPGRHWLAIGSGEAINEHVVGQYWPEAPERIARMFEAIDVIKKLFASGVAGRDVKHAGPYFSLESARLWTMPATPPPLFVATSGPVTAKRAGKTVDGIVTVEAPDERLDALFRRFDEGCREAGRPPGTKVLQVAVSWAETDEQAARNALAEGADAALRFPTADIRSPFDFAQMARMVRVDDFVGNVFISSDPDAHRAHLQRFADLGVDRIHVHNVGRNQREFIEVYGRDVLPKVVR</sequence>
<organism evidence="4 5">
    <name type="scientific">Agromyces atrinae</name>
    <dbReference type="NCBI Taxonomy" id="592376"/>
    <lineage>
        <taxon>Bacteria</taxon>
        <taxon>Bacillati</taxon>
        <taxon>Actinomycetota</taxon>
        <taxon>Actinomycetes</taxon>
        <taxon>Micrococcales</taxon>
        <taxon>Microbacteriaceae</taxon>
        <taxon>Agromyces</taxon>
    </lineage>
</organism>
<dbReference type="Pfam" id="PF00296">
    <property type="entry name" value="Bac_luciferase"/>
    <property type="match status" value="1"/>
</dbReference>
<comment type="caution">
    <text evidence="4">The sequence shown here is derived from an EMBL/GenBank/DDBJ whole genome shotgun (WGS) entry which is preliminary data.</text>
</comment>
<dbReference type="EMBL" id="SDPM01000001">
    <property type="protein sequence ID" value="RXZ87800.1"/>
    <property type="molecule type" value="Genomic_DNA"/>
</dbReference>
<dbReference type="InterPro" id="IPR036661">
    <property type="entry name" value="Luciferase-like_sf"/>
</dbReference>
<dbReference type="PANTHER" id="PTHR43244">
    <property type="match status" value="1"/>
</dbReference>
<feature type="domain" description="Luciferase-like" evidence="2">
    <location>
        <begin position="12"/>
        <end position="303"/>
    </location>
</feature>
<dbReference type="GO" id="GO:0016705">
    <property type="term" value="F:oxidoreductase activity, acting on paired donors, with incorporation or reduction of molecular oxygen"/>
    <property type="evidence" value="ECO:0007669"/>
    <property type="project" value="InterPro"/>
</dbReference>
<dbReference type="InterPro" id="IPR019945">
    <property type="entry name" value="F420_G6P_DH-rel"/>
</dbReference>